<dbReference type="eggNOG" id="COG5646">
    <property type="taxonomic scope" value="Bacteria"/>
</dbReference>
<sequence length="138" mass="15533">MSGAIPPLPAFVEQRITVWPRKAKDRFHDIRAIVLGSVADAQDVNLIETLKWGQPAWHPDKPKVGSTLRLAWQQARPNQIGMFVNCNTTLADTMRSLYPTSFEYQGKRALYLPLDAPLPEQAIAHCAVLTLTYHRKNA</sequence>
<accession>F7ZC49</accession>
<reference evidence="2 3" key="1">
    <citation type="journal article" date="2011" name="BMC Genomics">
        <title>Comparative genome analysis and genome-guided physiological analysis of Roseobacter litoralis.</title>
        <authorList>
            <person name="Kalhoefer D."/>
            <person name="Thole S."/>
            <person name="Voget S."/>
            <person name="Lehmann R."/>
            <person name="Liesegang H."/>
            <person name="Wollher A."/>
            <person name="Daniel R."/>
            <person name="Simon M."/>
            <person name="Brinkhoff T."/>
        </authorList>
    </citation>
    <scope>NUCLEOTIDE SEQUENCE [LARGE SCALE GENOMIC DNA]</scope>
    <source>
        <strain evidence="3">ATCC 49566 / DSM 6996 / JCM 21268 / NBRC 15278 / OCh 149</strain>
    </source>
</reference>
<dbReference type="Pfam" id="PF08818">
    <property type="entry name" value="DUF1801"/>
    <property type="match status" value="1"/>
</dbReference>
<organism evidence="2 3">
    <name type="scientific">Roseobacter litoralis (strain ATCC 49566 / DSM 6996 / JCM 21268 / NBRC 15278 / OCh 149)</name>
    <dbReference type="NCBI Taxonomy" id="391595"/>
    <lineage>
        <taxon>Bacteria</taxon>
        <taxon>Pseudomonadati</taxon>
        <taxon>Pseudomonadota</taxon>
        <taxon>Alphaproteobacteria</taxon>
        <taxon>Rhodobacterales</taxon>
        <taxon>Roseobacteraceae</taxon>
        <taxon>Roseobacter</taxon>
    </lineage>
</organism>
<evidence type="ECO:0000313" key="3">
    <source>
        <dbReference type="Proteomes" id="UP000001353"/>
    </source>
</evidence>
<dbReference type="SUPFAM" id="SSF159888">
    <property type="entry name" value="YdhG-like"/>
    <property type="match status" value="1"/>
</dbReference>
<dbReference type="HOGENOM" id="CLU_130827_1_0_5"/>
<feature type="domain" description="YdhG-like" evidence="1">
    <location>
        <begin position="24"/>
        <end position="126"/>
    </location>
</feature>
<gene>
    <name evidence="2" type="ordered locus">RLO149_c024670</name>
</gene>
<protein>
    <recommendedName>
        <fullName evidence="1">YdhG-like domain-containing protein</fullName>
    </recommendedName>
</protein>
<dbReference type="RefSeq" id="WP_013962358.1">
    <property type="nucleotide sequence ID" value="NC_015730.1"/>
</dbReference>
<dbReference type="AlphaFoldDB" id="F7ZC49"/>
<dbReference type="InterPro" id="IPR014922">
    <property type="entry name" value="YdhG-like"/>
</dbReference>
<evidence type="ECO:0000259" key="1">
    <source>
        <dbReference type="Pfam" id="PF08818"/>
    </source>
</evidence>
<proteinExistence type="predicted"/>
<name>F7ZC49_ROSLO</name>
<dbReference type="EMBL" id="CP002623">
    <property type="protein sequence ID" value="AEI94435.1"/>
    <property type="molecule type" value="Genomic_DNA"/>
</dbReference>
<dbReference type="Proteomes" id="UP000001353">
    <property type="component" value="Chromosome"/>
</dbReference>
<keyword evidence="3" id="KW-1185">Reference proteome</keyword>
<dbReference type="STRING" id="391595.RLO149_c024670"/>
<dbReference type="KEGG" id="rli:RLO149_c024670"/>
<dbReference type="OrthoDB" id="328972at2"/>
<evidence type="ECO:0000313" key="2">
    <source>
        <dbReference type="EMBL" id="AEI94435.1"/>
    </source>
</evidence>